<dbReference type="GO" id="GO:0016020">
    <property type="term" value="C:membrane"/>
    <property type="evidence" value="ECO:0007669"/>
    <property type="project" value="TreeGrafter"/>
</dbReference>
<dbReference type="Pfam" id="PF23562">
    <property type="entry name" value="AMP-binding_C_3"/>
    <property type="match status" value="1"/>
</dbReference>
<dbReference type="PANTHER" id="PTHR43272:SF32">
    <property type="entry name" value="AMP-DEPENDENT SYNTHETASE_LIGASE DOMAIN-CONTAINING PROTEIN"/>
    <property type="match status" value="1"/>
</dbReference>
<proteinExistence type="inferred from homology"/>
<protein>
    <recommendedName>
        <fullName evidence="5">Acyl-CoA synthetase</fullName>
    </recommendedName>
</protein>
<dbReference type="PROSITE" id="PS00455">
    <property type="entry name" value="AMP_BINDING"/>
    <property type="match status" value="1"/>
</dbReference>
<dbReference type="InterPro" id="IPR020845">
    <property type="entry name" value="AMP-binding_CS"/>
</dbReference>
<evidence type="ECO:0000256" key="2">
    <source>
        <dbReference type="ARBA" id="ARBA00022598"/>
    </source>
</evidence>
<dbReference type="PANTHER" id="PTHR43272">
    <property type="entry name" value="LONG-CHAIN-FATTY-ACID--COA LIGASE"/>
    <property type="match status" value="1"/>
</dbReference>
<dbReference type="Proteomes" id="UP000630887">
    <property type="component" value="Unassembled WGS sequence"/>
</dbReference>
<sequence length="594" mass="63341">MRQFSQAPAVIVDDVDRLTDPVWDNAAQTPQLVQFSRRAGSGWADVTCAEFHAEVVALARGLVAAGVQPGDRVALMSRTRFEWTLIDYAIWACGAVTVPIYETSSTEQVQWILADSGAVGCFTETAAHTATVREAAPALARLWQIDGGDLSKLVTRGESVDAAEIDVRRKSGSADDPATIVYTSGTTGRPKGCVLTHRNMLSDIGNAIPALDILFQEGSSTVLFLPLAHAFARLLQIGVVQGRVRTSHTADVKNLVDDLGAFKPTFLLSVPRVFEKVYNSARQKAQAGGKGAIFDKAEAVAIAYSQALETPGGPGLSLRIKHTVFDKLVYGKLRAALGGRCHSAISGGAPLGERLGHFFRGVGLNVLEGYGLTETSPAITFNRAGSQRIGTVGQPLPGVTIAIADDGEILARGEVIFPGYWNNPAATAEAIDADGWFHTGDLGSLDDDGFLRITGRKKEIIVTAGGKNVAPAVLEDRVRAHALVSQCMVVGDRQPFIAALVTIDPEALPGWLSGRDRPDTPVSELVDDADLRAEIQAAIAEANKAVSAAEGIKVFTILPRDFTEATGELTPSLKVKRAVVMKEYAEEIDAIYHR</sequence>
<keyword evidence="8" id="KW-1185">Reference proteome</keyword>
<keyword evidence="3" id="KW-0276">Fatty acid metabolism</keyword>
<dbReference type="InterPro" id="IPR000873">
    <property type="entry name" value="AMP-dep_synth/lig_dom"/>
</dbReference>
<evidence type="ECO:0000256" key="5">
    <source>
        <dbReference type="ARBA" id="ARBA00032875"/>
    </source>
</evidence>
<comment type="caution">
    <text evidence="7">The sequence shown here is derived from an EMBL/GenBank/DDBJ whole genome shotgun (WGS) entry which is preliminary data.</text>
</comment>
<evidence type="ECO:0000256" key="3">
    <source>
        <dbReference type="ARBA" id="ARBA00022832"/>
    </source>
</evidence>
<keyword evidence="4" id="KW-0443">Lipid metabolism</keyword>
<evidence type="ECO:0000313" key="7">
    <source>
        <dbReference type="EMBL" id="GIG03451.1"/>
    </source>
</evidence>
<dbReference type="AlphaFoldDB" id="A0A8J3P489"/>
<evidence type="ECO:0000259" key="6">
    <source>
        <dbReference type="Pfam" id="PF00501"/>
    </source>
</evidence>
<dbReference type="GO" id="GO:0004467">
    <property type="term" value="F:long-chain fatty acid-CoA ligase activity"/>
    <property type="evidence" value="ECO:0007669"/>
    <property type="project" value="TreeGrafter"/>
</dbReference>
<accession>A0A8J3P489</accession>
<dbReference type="Pfam" id="PF00501">
    <property type="entry name" value="AMP-binding"/>
    <property type="match status" value="1"/>
</dbReference>
<dbReference type="InterPro" id="IPR042099">
    <property type="entry name" value="ANL_N_sf"/>
</dbReference>
<evidence type="ECO:0000256" key="4">
    <source>
        <dbReference type="ARBA" id="ARBA00023098"/>
    </source>
</evidence>
<comment type="similarity">
    <text evidence="1">Belongs to the ATP-dependent AMP-binding enzyme family.</text>
</comment>
<dbReference type="SUPFAM" id="SSF56801">
    <property type="entry name" value="Acetyl-CoA synthetase-like"/>
    <property type="match status" value="1"/>
</dbReference>
<dbReference type="Gene3D" id="3.40.50.12780">
    <property type="entry name" value="N-terminal domain of ligase-like"/>
    <property type="match status" value="1"/>
</dbReference>
<dbReference type="CDD" id="cd05907">
    <property type="entry name" value="VL_LC_FACS_like"/>
    <property type="match status" value="1"/>
</dbReference>
<feature type="domain" description="AMP-dependent synthetase/ligase" evidence="6">
    <location>
        <begin position="24"/>
        <end position="421"/>
    </location>
</feature>
<gene>
    <name evidence="7" type="ORF">Cco03nite_01510</name>
</gene>
<evidence type="ECO:0000256" key="1">
    <source>
        <dbReference type="ARBA" id="ARBA00006432"/>
    </source>
</evidence>
<keyword evidence="2 7" id="KW-0436">Ligase</keyword>
<dbReference type="EMBL" id="BONI01000001">
    <property type="protein sequence ID" value="GIG03451.1"/>
    <property type="molecule type" value="Genomic_DNA"/>
</dbReference>
<name>A0A8J3P489_9ACTN</name>
<dbReference type="RefSeq" id="WP_203687918.1">
    <property type="nucleotide sequence ID" value="NZ_BAAALC010000038.1"/>
</dbReference>
<organism evidence="7 8">
    <name type="scientific">Catellatospora coxensis</name>
    <dbReference type="NCBI Taxonomy" id="310354"/>
    <lineage>
        <taxon>Bacteria</taxon>
        <taxon>Bacillati</taxon>
        <taxon>Actinomycetota</taxon>
        <taxon>Actinomycetes</taxon>
        <taxon>Micromonosporales</taxon>
        <taxon>Micromonosporaceae</taxon>
        <taxon>Catellatospora</taxon>
    </lineage>
</organism>
<evidence type="ECO:0000313" key="8">
    <source>
        <dbReference type="Proteomes" id="UP000630887"/>
    </source>
</evidence>
<reference evidence="7 8" key="1">
    <citation type="submission" date="2021-01" db="EMBL/GenBank/DDBJ databases">
        <title>Whole genome shotgun sequence of Catellatospora coxensis NBRC 107359.</title>
        <authorList>
            <person name="Komaki H."/>
            <person name="Tamura T."/>
        </authorList>
    </citation>
    <scope>NUCLEOTIDE SEQUENCE [LARGE SCALE GENOMIC DNA]</scope>
    <source>
        <strain evidence="7 8">NBRC 107359</strain>
    </source>
</reference>